<protein>
    <submittedName>
        <fullName evidence="1">Uncharacterized protein</fullName>
    </submittedName>
</protein>
<gene>
    <name evidence="1" type="ORF">F4821DRAFT_9408</name>
</gene>
<keyword evidence="2" id="KW-1185">Reference proteome</keyword>
<accession>A0ACC0DDT6</accession>
<evidence type="ECO:0000313" key="2">
    <source>
        <dbReference type="Proteomes" id="UP001497680"/>
    </source>
</evidence>
<evidence type="ECO:0000313" key="1">
    <source>
        <dbReference type="EMBL" id="KAI6090728.1"/>
    </source>
</evidence>
<name>A0ACC0DDT6_9PEZI</name>
<dbReference type="Proteomes" id="UP001497680">
    <property type="component" value="Unassembled WGS sequence"/>
</dbReference>
<reference evidence="1 2" key="1">
    <citation type="journal article" date="2022" name="New Phytol.">
        <title>Ecological generalism drives hyperdiversity of secondary metabolite gene clusters in xylarialean endophytes.</title>
        <authorList>
            <person name="Franco M.E.E."/>
            <person name="Wisecaver J.H."/>
            <person name="Arnold A.E."/>
            <person name="Ju Y.M."/>
            <person name="Slot J.C."/>
            <person name="Ahrendt S."/>
            <person name="Moore L.P."/>
            <person name="Eastman K.E."/>
            <person name="Scott K."/>
            <person name="Konkel Z."/>
            <person name="Mondo S.J."/>
            <person name="Kuo A."/>
            <person name="Hayes R.D."/>
            <person name="Haridas S."/>
            <person name="Andreopoulos B."/>
            <person name="Riley R."/>
            <person name="LaButti K."/>
            <person name="Pangilinan J."/>
            <person name="Lipzen A."/>
            <person name="Amirebrahimi M."/>
            <person name="Yan J."/>
            <person name="Adam C."/>
            <person name="Keymanesh K."/>
            <person name="Ng V."/>
            <person name="Louie K."/>
            <person name="Northen T."/>
            <person name="Drula E."/>
            <person name="Henrissat B."/>
            <person name="Hsieh H.M."/>
            <person name="Youens-Clark K."/>
            <person name="Lutzoni F."/>
            <person name="Miadlikowska J."/>
            <person name="Eastwood D.C."/>
            <person name="Hamelin R.C."/>
            <person name="Grigoriev I.V."/>
            <person name="U'Ren J.M."/>
        </authorList>
    </citation>
    <scope>NUCLEOTIDE SEQUENCE [LARGE SCALE GENOMIC DNA]</scope>
    <source>
        <strain evidence="1 2">ER1909</strain>
    </source>
</reference>
<dbReference type="EMBL" id="MU394289">
    <property type="protein sequence ID" value="KAI6090728.1"/>
    <property type="molecule type" value="Genomic_DNA"/>
</dbReference>
<comment type="caution">
    <text evidence="1">The sequence shown here is derived from an EMBL/GenBank/DDBJ whole genome shotgun (WGS) entry which is preliminary data.</text>
</comment>
<organism evidence="1 2">
    <name type="scientific">Hypoxylon rubiginosum</name>
    <dbReference type="NCBI Taxonomy" id="110542"/>
    <lineage>
        <taxon>Eukaryota</taxon>
        <taxon>Fungi</taxon>
        <taxon>Dikarya</taxon>
        <taxon>Ascomycota</taxon>
        <taxon>Pezizomycotina</taxon>
        <taxon>Sordariomycetes</taxon>
        <taxon>Xylariomycetidae</taxon>
        <taxon>Xylariales</taxon>
        <taxon>Hypoxylaceae</taxon>
        <taxon>Hypoxylon</taxon>
    </lineage>
</organism>
<proteinExistence type="predicted"/>
<sequence length="456" mass="49656">MSQQLAKRSACDRCRDQKLRCPRTEDQCNEPCARCQRAGAICVTSNPRPLGRPRITANDASSQQPSNLSTTTLARGRRPVDSTNCSPRKKSRVAADSGWNILDDFTELLGGVSSPGNGRTPSWMPNNPAGIFGGLQVADDESLMNQMPTSTQDHEIDLGATFNGDHGPQNELMSMDNMNYDYVEDINEWEGSRDVLELPGATDALVRLSRLNETLGHQLSRVSAYPWRSPLVRGVCAEKIHGTSGNPVSEVLQSTGDFINVLRGLQSPSAANTSTPSQRPQSLPDSGISLSSGDQHEPSPGQKTSLPSNSPIGTPVVLLLLSSHIQLLQLYDTIFFHVYHSLQEMPDHLSEPLPSQAQPHVQVPGVSSMTGHLYIKILIQVIAHHLDTLERAMDLPAEFRISKRASSSTRVPSGLVPPELVHAVMGQAGDCIEKSGMSLVISLRENMKKVQELLEI</sequence>